<accession>A0ABP4U480</accession>
<sequence length="106" mass="10626">MGRLTVYLSMTSILLNSGAGRRSILAAGSDLLVLGNRVETSKEMLRVAVGSVLLGSRHFVGAGGIRAQRAAVAQGVAAADGFGTGTGVSPTGSFLASDVPHPMSNG</sequence>
<protein>
    <submittedName>
        <fullName evidence="1">Uncharacterized protein</fullName>
    </submittedName>
</protein>
<evidence type="ECO:0000313" key="2">
    <source>
        <dbReference type="Proteomes" id="UP001500618"/>
    </source>
</evidence>
<reference evidence="2" key="1">
    <citation type="journal article" date="2019" name="Int. J. Syst. Evol. Microbiol.">
        <title>The Global Catalogue of Microorganisms (GCM) 10K type strain sequencing project: providing services to taxonomists for standard genome sequencing and annotation.</title>
        <authorList>
            <consortium name="The Broad Institute Genomics Platform"/>
            <consortium name="The Broad Institute Genome Sequencing Center for Infectious Disease"/>
            <person name="Wu L."/>
            <person name="Ma J."/>
        </authorList>
    </citation>
    <scope>NUCLEOTIDE SEQUENCE [LARGE SCALE GENOMIC DNA]</scope>
    <source>
        <strain evidence="2">JCM 14718</strain>
    </source>
</reference>
<organism evidence="1 2">
    <name type="scientific">Fodinicola feengrottensis</name>
    <dbReference type="NCBI Taxonomy" id="435914"/>
    <lineage>
        <taxon>Bacteria</taxon>
        <taxon>Bacillati</taxon>
        <taxon>Actinomycetota</taxon>
        <taxon>Actinomycetes</taxon>
        <taxon>Mycobacteriales</taxon>
        <taxon>Fodinicola</taxon>
    </lineage>
</organism>
<dbReference type="Proteomes" id="UP001500618">
    <property type="component" value="Unassembled WGS sequence"/>
</dbReference>
<gene>
    <name evidence="1" type="ORF">GCM10009765_52920</name>
</gene>
<proteinExistence type="predicted"/>
<dbReference type="EMBL" id="BAAANY010000020">
    <property type="protein sequence ID" value="GAA1697014.1"/>
    <property type="molecule type" value="Genomic_DNA"/>
</dbReference>
<evidence type="ECO:0000313" key="1">
    <source>
        <dbReference type="EMBL" id="GAA1697014.1"/>
    </source>
</evidence>
<name>A0ABP4U480_9ACTN</name>
<keyword evidence="2" id="KW-1185">Reference proteome</keyword>
<comment type="caution">
    <text evidence="1">The sequence shown here is derived from an EMBL/GenBank/DDBJ whole genome shotgun (WGS) entry which is preliminary data.</text>
</comment>